<feature type="transmembrane region" description="Helical" evidence="6">
    <location>
        <begin position="435"/>
        <end position="457"/>
    </location>
</feature>
<evidence type="ECO:0000256" key="6">
    <source>
        <dbReference type="SAM" id="Phobius"/>
    </source>
</evidence>
<gene>
    <name evidence="7" type="ORF">NQ315_012689</name>
</gene>
<dbReference type="EMBL" id="JANEYG010000035">
    <property type="protein sequence ID" value="KAJ8917197.1"/>
    <property type="molecule type" value="Genomic_DNA"/>
</dbReference>
<feature type="transmembrane region" description="Helical" evidence="6">
    <location>
        <begin position="170"/>
        <end position="191"/>
    </location>
</feature>
<feature type="transmembrane region" description="Helical" evidence="6">
    <location>
        <begin position="111"/>
        <end position="128"/>
    </location>
</feature>
<organism evidence="7 8">
    <name type="scientific">Exocentrus adspersus</name>
    <dbReference type="NCBI Taxonomy" id="1586481"/>
    <lineage>
        <taxon>Eukaryota</taxon>
        <taxon>Metazoa</taxon>
        <taxon>Ecdysozoa</taxon>
        <taxon>Arthropoda</taxon>
        <taxon>Hexapoda</taxon>
        <taxon>Insecta</taxon>
        <taxon>Pterygota</taxon>
        <taxon>Neoptera</taxon>
        <taxon>Endopterygota</taxon>
        <taxon>Coleoptera</taxon>
        <taxon>Polyphaga</taxon>
        <taxon>Cucujiformia</taxon>
        <taxon>Chrysomeloidea</taxon>
        <taxon>Cerambycidae</taxon>
        <taxon>Lamiinae</taxon>
        <taxon>Acanthocinini</taxon>
        <taxon>Exocentrus</taxon>
    </lineage>
</organism>
<evidence type="ECO:0000256" key="5">
    <source>
        <dbReference type="ARBA" id="ARBA00023136"/>
    </source>
</evidence>
<dbReference type="PANTHER" id="PTHR13628:SF1">
    <property type="entry name" value="TRANSMEMBRANE PROTEIN 267"/>
    <property type="match status" value="1"/>
</dbReference>
<reference evidence="7 8" key="1">
    <citation type="journal article" date="2023" name="Insect Mol. Biol.">
        <title>Genome sequencing provides insights into the evolution of gene families encoding plant cell wall-degrading enzymes in longhorned beetles.</title>
        <authorList>
            <person name="Shin N.R."/>
            <person name="Okamura Y."/>
            <person name="Kirsch R."/>
            <person name="Pauchet Y."/>
        </authorList>
    </citation>
    <scope>NUCLEOTIDE SEQUENCE [LARGE SCALE GENOMIC DNA]</scope>
    <source>
        <strain evidence="7">EAD_L_NR</strain>
    </source>
</reference>
<evidence type="ECO:0000313" key="7">
    <source>
        <dbReference type="EMBL" id="KAJ8917197.1"/>
    </source>
</evidence>
<evidence type="ECO:0000256" key="3">
    <source>
        <dbReference type="ARBA" id="ARBA00022692"/>
    </source>
</evidence>
<protein>
    <recommendedName>
        <fullName evidence="2">Transmembrane protein 267</fullName>
    </recommendedName>
</protein>
<proteinExistence type="predicted"/>
<feature type="transmembrane region" description="Helical" evidence="6">
    <location>
        <begin position="39"/>
        <end position="58"/>
    </location>
</feature>
<sequence>MFSKYFFNLNVYLTLLLGLVAVLGDYVVSVSKIHLFQAVFDNATHALIGGLSWFIVCINYKRELGSFRILLETACCTFLASLIDLDHFAAAKSLNLKDATNLKERPPLHCSTFPLLLSVSLLVISYVFHWEMVKRYALIVLTAFASHHTRDATRRGYWLYPYKSTPPLPYSVYVLLSCAIPHFICFLYKHVDARATTDLYFSTIWIFASSFTLNLLNVLYLAKYTRRIDEIEVLLARPILLHHTWKPNMTRVSELSPSSAGEPSSREYIKKHAKLMLKNSVFIGMFQEKRFVEQLNSYRDVITVAHQEDKFITNLLAVKKRIEEGFLKTPWVGITEPDTVGAPVGYNLWVELEEEVFGRYWYRVRTVDFLQNEIRLKLDVIRPVEEQATSCSSVEESIGMFDFRDRFHKICEALRINLSSFCKTTVTFQNMKQSVIFLCLLVGAVVTGGFNIVHYLLEYMLKLIRELSFFIKAATPIIVSCLNLVGRSIFGFYSMIVALFKKTPPPQPVYNAYISYDQKTNQYQQYSPSYNQLYYSPNRQLEYYPNTSGIRARITALN</sequence>
<feature type="transmembrane region" description="Helical" evidence="6">
    <location>
        <begin position="70"/>
        <end position="91"/>
    </location>
</feature>
<name>A0AAV8VT95_9CUCU</name>
<comment type="subcellular location">
    <subcellularLocation>
        <location evidence="1">Membrane</location>
        <topology evidence="1">Multi-pass membrane protein</topology>
    </subcellularLocation>
</comment>
<dbReference type="InterPro" id="IPR026572">
    <property type="entry name" value="TMEM267"/>
</dbReference>
<dbReference type="Proteomes" id="UP001159042">
    <property type="component" value="Unassembled WGS sequence"/>
</dbReference>
<dbReference type="PANTHER" id="PTHR13628">
    <property type="entry name" value="TRANSMEMBRANE PROTEIN 267"/>
    <property type="match status" value="1"/>
</dbReference>
<keyword evidence="3 6" id="KW-0812">Transmembrane</keyword>
<keyword evidence="5 6" id="KW-0472">Membrane</keyword>
<comment type="caution">
    <text evidence="7">The sequence shown here is derived from an EMBL/GenBank/DDBJ whole genome shotgun (WGS) entry which is preliminary data.</text>
</comment>
<dbReference type="GO" id="GO:0016020">
    <property type="term" value="C:membrane"/>
    <property type="evidence" value="ECO:0007669"/>
    <property type="project" value="UniProtKB-SubCell"/>
</dbReference>
<evidence type="ECO:0000256" key="1">
    <source>
        <dbReference type="ARBA" id="ARBA00004141"/>
    </source>
</evidence>
<dbReference type="AlphaFoldDB" id="A0AAV8VT95"/>
<keyword evidence="4 6" id="KW-1133">Transmembrane helix</keyword>
<accession>A0AAV8VT95</accession>
<keyword evidence="8" id="KW-1185">Reference proteome</keyword>
<evidence type="ECO:0000256" key="2">
    <source>
        <dbReference type="ARBA" id="ARBA00013977"/>
    </source>
</evidence>
<feature type="transmembrane region" description="Helical" evidence="6">
    <location>
        <begin position="203"/>
        <end position="222"/>
    </location>
</feature>
<evidence type="ECO:0000256" key="4">
    <source>
        <dbReference type="ARBA" id="ARBA00022989"/>
    </source>
</evidence>
<evidence type="ECO:0000313" key="8">
    <source>
        <dbReference type="Proteomes" id="UP001159042"/>
    </source>
</evidence>